<protein>
    <recommendedName>
        <fullName evidence="7">Thioredoxin reductase</fullName>
        <ecNumber evidence="7">1.8.1.9</ecNumber>
    </recommendedName>
</protein>
<comment type="caution">
    <text evidence="10">The sequence shown here is derived from an EMBL/GenBank/DDBJ whole genome shotgun (WGS) entry which is preliminary data.</text>
</comment>
<evidence type="ECO:0000259" key="9">
    <source>
        <dbReference type="Pfam" id="PF07992"/>
    </source>
</evidence>
<feature type="domain" description="FAD/NAD(P)-binding" evidence="9">
    <location>
        <begin position="3"/>
        <end position="289"/>
    </location>
</feature>
<evidence type="ECO:0000256" key="5">
    <source>
        <dbReference type="ARBA" id="ARBA00023157"/>
    </source>
</evidence>
<dbReference type="Proteomes" id="UP000016860">
    <property type="component" value="Unassembled WGS sequence"/>
</dbReference>
<comment type="subunit">
    <text evidence="7">Homodimer.</text>
</comment>
<comment type="catalytic activity">
    <reaction evidence="7">
        <text>[thioredoxin]-dithiol + NADP(+) = [thioredoxin]-disulfide + NADPH + H(+)</text>
        <dbReference type="Rhea" id="RHEA:20345"/>
        <dbReference type="Rhea" id="RHEA-COMP:10698"/>
        <dbReference type="Rhea" id="RHEA-COMP:10700"/>
        <dbReference type="ChEBI" id="CHEBI:15378"/>
        <dbReference type="ChEBI" id="CHEBI:29950"/>
        <dbReference type="ChEBI" id="CHEBI:50058"/>
        <dbReference type="ChEBI" id="CHEBI:57783"/>
        <dbReference type="ChEBI" id="CHEBI:58349"/>
        <dbReference type="EC" id="1.8.1.9"/>
    </reaction>
</comment>
<name>U4R473_9FIRM</name>
<gene>
    <name evidence="10" type="ORF">L323_05370</name>
</gene>
<dbReference type="Pfam" id="PF07992">
    <property type="entry name" value="Pyr_redox_2"/>
    <property type="match status" value="1"/>
</dbReference>
<dbReference type="RefSeq" id="WP_020814664.1">
    <property type="nucleotide sequence ID" value="NZ_ATAY01000020.1"/>
</dbReference>
<keyword evidence="4 7" id="KW-0560">Oxidoreductase</keyword>
<evidence type="ECO:0000256" key="6">
    <source>
        <dbReference type="ARBA" id="ARBA00023284"/>
    </source>
</evidence>
<comment type="cofactor">
    <cofactor evidence="8">
        <name>FAD</name>
        <dbReference type="ChEBI" id="CHEBI:57692"/>
    </cofactor>
    <text evidence="8">Binds 1 FAD per subunit.</text>
</comment>
<sequence>MNDVIIIGGGPAGYTAALYSSRAQLDTLVIEKMFSGGQMATTDVMENYPGFEEPIGGSDLALRMEKQARKFGTVVLNDEVLELDLNSHIKKVKTKNNTFESKTIILSMGASPKMLGLPKEEKLRGSGVSYCAVCDGAFFRGKTVAVVGGGDTAAEDALYLARFCPKIYIIHRRDTMRATKLLQNELCCNKKIEFLWDSVVEEIEGQFGVEGLKIKNIKTGEQSSIKVDGLFVAIGLNPNNSLVKDKVELNKDGYVITDERMRTNVPGVFAAGDLREKYLRQVITAAADGASAAYTAEQYINENMKNFK</sequence>
<dbReference type="InterPro" id="IPR036188">
    <property type="entry name" value="FAD/NAD-bd_sf"/>
</dbReference>
<dbReference type="GO" id="GO:0004791">
    <property type="term" value="F:thioredoxin-disulfide reductase (NADPH) activity"/>
    <property type="evidence" value="ECO:0007669"/>
    <property type="project" value="UniProtKB-UniRule"/>
</dbReference>
<dbReference type="InterPro" id="IPR008255">
    <property type="entry name" value="Pyr_nucl-diS_OxRdtase_2_AS"/>
</dbReference>
<proteinExistence type="inferred from homology"/>
<keyword evidence="5" id="KW-1015">Disulfide bond</keyword>
<dbReference type="EMBL" id="ATAY01000020">
    <property type="protein sequence ID" value="EPR13309.1"/>
    <property type="molecule type" value="Genomic_DNA"/>
</dbReference>
<dbReference type="InterPro" id="IPR023753">
    <property type="entry name" value="FAD/NAD-binding_dom"/>
</dbReference>
<dbReference type="InterPro" id="IPR005982">
    <property type="entry name" value="Thioredox_Rdtase"/>
</dbReference>
<keyword evidence="3 7" id="KW-0274">FAD</keyword>
<keyword evidence="6 7" id="KW-0676">Redox-active center</keyword>
<dbReference type="AlphaFoldDB" id="U4R473"/>
<dbReference type="Gene3D" id="3.50.50.60">
    <property type="entry name" value="FAD/NAD(P)-binding domain"/>
    <property type="match status" value="2"/>
</dbReference>
<dbReference type="SUPFAM" id="SSF51905">
    <property type="entry name" value="FAD/NAD(P)-binding domain"/>
    <property type="match status" value="1"/>
</dbReference>
<evidence type="ECO:0000256" key="4">
    <source>
        <dbReference type="ARBA" id="ARBA00023002"/>
    </source>
</evidence>
<dbReference type="PROSITE" id="PS00573">
    <property type="entry name" value="PYRIDINE_REDOX_2"/>
    <property type="match status" value="1"/>
</dbReference>
<dbReference type="GO" id="GO:0019430">
    <property type="term" value="P:removal of superoxide radicals"/>
    <property type="evidence" value="ECO:0007669"/>
    <property type="project" value="UniProtKB-UniRule"/>
</dbReference>
<dbReference type="PATRIC" id="fig|1330534.3.peg.1077"/>
<evidence type="ECO:0000313" key="11">
    <source>
        <dbReference type="Proteomes" id="UP000016860"/>
    </source>
</evidence>
<accession>U4R473</accession>
<dbReference type="PRINTS" id="PR00469">
    <property type="entry name" value="PNDRDTASEII"/>
</dbReference>
<dbReference type="EC" id="1.8.1.9" evidence="7"/>
<evidence type="ECO:0000313" key="10">
    <source>
        <dbReference type="EMBL" id="EPR13309.1"/>
    </source>
</evidence>
<evidence type="ECO:0000256" key="8">
    <source>
        <dbReference type="RuleBase" id="RU003881"/>
    </source>
</evidence>
<dbReference type="GO" id="GO:0005737">
    <property type="term" value="C:cytoplasm"/>
    <property type="evidence" value="ECO:0007669"/>
    <property type="project" value="InterPro"/>
</dbReference>
<dbReference type="NCBIfam" id="TIGR01292">
    <property type="entry name" value="TRX_reduct"/>
    <property type="match status" value="1"/>
</dbReference>
<evidence type="ECO:0000256" key="2">
    <source>
        <dbReference type="ARBA" id="ARBA00022630"/>
    </source>
</evidence>
<dbReference type="OrthoDB" id="9806179at2"/>
<comment type="similarity">
    <text evidence="1 7">Belongs to the class-II pyridine nucleotide-disulfide oxidoreductase family.</text>
</comment>
<dbReference type="STRING" id="1330534.L323_05370"/>
<dbReference type="PANTHER" id="PTHR48105">
    <property type="entry name" value="THIOREDOXIN REDUCTASE 1-RELATED-RELATED"/>
    <property type="match status" value="1"/>
</dbReference>
<organism evidence="10 11">
    <name type="scientific">Ruminiclostridium papyrosolvens C7</name>
    <dbReference type="NCBI Taxonomy" id="1330534"/>
    <lineage>
        <taxon>Bacteria</taxon>
        <taxon>Bacillati</taxon>
        <taxon>Bacillota</taxon>
        <taxon>Clostridia</taxon>
        <taxon>Eubacteriales</taxon>
        <taxon>Oscillospiraceae</taxon>
        <taxon>Ruminiclostridium</taxon>
    </lineage>
</organism>
<reference evidence="10 11" key="1">
    <citation type="journal article" date="2013" name="Genome Announc.">
        <title>Draft Genome Sequence of the Cellulolytic Bacterium Clostridium papyrosolvens C7 (ATCC 700395).</title>
        <authorList>
            <person name="Zepeda V."/>
            <person name="Dassa B."/>
            <person name="Borovok I."/>
            <person name="Lamed R."/>
            <person name="Bayer E.A."/>
            <person name="Cate J.H."/>
        </authorList>
    </citation>
    <scope>NUCLEOTIDE SEQUENCE [LARGE SCALE GENOMIC DNA]</scope>
    <source>
        <strain evidence="10 11">C7</strain>
    </source>
</reference>
<dbReference type="InterPro" id="IPR050097">
    <property type="entry name" value="Ferredoxin-NADP_redctase_2"/>
</dbReference>
<keyword evidence="8" id="KW-0521">NADP</keyword>
<evidence type="ECO:0000256" key="7">
    <source>
        <dbReference type="RuleBase" id="RU003880"/>
    </source>
</evidence>
<evidence type="ECO:0000256" key="3">
    <source>
        <dbReference type="ARBA" id="ARBA00022827"/>
    </source>
</evidence>
<keyword evidence="2 7" id="KW-0285">Flavoprotein</keyword>
<dbReference type="PRINTS" id="PR00368">
    <property type="entry name" value="FADPNR"/>
</dbReference>
<evidence type="ECO:0000256" key="1">
    <source>
        <dbReference type="ARBA" id="ARBA00009333"/>
    </source>
</evidence>